<dbReference type="EMBL" id="CAKOGP040000080">
    <property type="protein sequence ID" value="CAJ1929478.1"/>
    <property type="molecule type" value="Genomic_DNA"/>
</dbReference>
<gene>
    <name evidence="2" type="ORF">CYCCA115_LOCUS1693</name>
</gene>
<sequence length="235" mass="26241">MSLSISLDISSLLKTTALRKRKDILNSLHDFAITPRGKLEFDMLRESNKEFRLCTIALMPKAVVNQLSMADVSFSIPAHDLDESHRKQLNHLILNRTTFKDFIKRNSSEAFRKWLFVNASGDGGRDELLRQNDDSGGAHFVTLVKTDEQPDQSTPDTSETESDEDFFSFGSYGDADESDNQGIVALVTPTEEGNGTFDFETVAVSKPSTSYQPTREDLLRRDRKARPSASNKGGT</sequence>
<keyword evidence="3" id="KW-1185">Reference proteome</keyword>
<accession>A0AAD2CDI6</accession>
<name>A0AAD2CDI6_9STRA</name>
<comment type="caution">
    <text evidence="2">The sequence shown here is derived from an EMBL/GenBank/DDBJ whole genome shotgun (WGS) entry which is preliminary data.</text>
</comment>
<evidence type="ECO:0000313" key="3">
    <source>
        <dbReference type="Proteomes" id="UP001295423"/>
    </source>
</evidence>
<proteinExistence type="predicted"/>
<evidence type="ECO:0000256" key="1">
    <source>
        <dbReference type="SAM" id="MobiDB-lite"/>
    </source>
</evidence>
<evidence type="ECO:0000313" key="2">
    <source>
        <dbReference type="EMBL" id="CAJ1929478.1"/>
    </source>
</evidence>
<protein>
    <submittedName>
        <fullName evidence="2">Uncharacterized protein</fullName>
    </submittedName>
</protein>
<organism evidence="2 3">
    <name type="scientific">Cylindrotheca closterium</name>
    <dbReference type="NCBI Taxonomy" id="2856"/>
    <lineage>
        <taxon>Eukaryota</taxon>
        <taxon>Sar</taxon>
        <taxon>Stramenopiles</taxon>
        <taxon>Ochrophyta</taxon>
        <taxon>Bacillariophyta</taxon>
        <taxon>Bacillariophyceae</taxon>
        <taxon>Bacillariophycidae</taxon>
        <taxon>Bacillariales</taxon>
        <taxon>Bacillariaceae</taxon>
        <taxon>Cylindrotheca</taxon>
    </lineage>
</organism>
<dbReference type="Proteomes" id="UP001295423">
    <property type="component" value="Unassembled WGS sequence"/>
</dbReference>
<dbReference type="AlphaFoldDB" id="A0AAD2CDI6"/>
<reference evidence="2" key="1">
    <citation type="submission" date="2023-08" db="EMBL/GenBank/DDBJ databases">
        <authorList>
            <person name="Audoor S."/>
            <person name="Bilcke G."/>
        </authorList>
    </citation>
    <scope>NUCLEOTIDE SEQUENCE</scope>
</reference>
<feature type="region of interest" description="Disordered" evidence="1">
    <location>
        <begin position="145"/>
        <end position="235"/>
    </location>
</feature>